<proteinExistence type="predicted"/>
<keyword evidence="1" id="KW-0732">Signal</keyword>
<evidence type="ECO:0000313" key="2">
    <source>
        <dbReference type="EMBL" id="MBK1621176.1"/>
    </source>
</evidence>
<feature type="chain" id="PRO_5040957005" evidence="1">
    <location>
        <begin position="22"/>
        <end position="128"/>
    </location>
</feature>
<evidence type="ECO:0000313" key="3">
    <source>
        <dbReference type="Proteomes" id="UP001138768"/>
    </source>
</evidence>
<organism evidence="2 3">
    <name type="scientific">Lamprobacter modestohalophilus</name>
    <dbReference type="NCBI Taxonomy" id="1064514"/>
    <lineage>
        <taxon>Bacteria</taxon>
        <taxon>Pseudomonadati</taxon>
        <taxon>Pseudomonadota</taxon>
        <taxon>Gammaproteobacteria</taxon>
        <taxon>Chromatiales</taxon>
        <taxon>Chromatiaceae</taxon>
        <taxon>Lamprobacter</taxon>
    </lineage>
</organism>
<reference evidence="2 3" key="1">
    <citation type="journal article" date="2020" name="Microorganisms">
        <title>Osmotic Adaptation and Compatible Solute Biosynthesis of Phototrophic Bacteria as Revealed from Genome Analyses.</title>
        <authorList>
            <person name="Imhoff J.F."/>
            <person name="Rahn T."/>
            <person name="Kunzel S."/>
            <person name="Keller A."/>
            <person name="Neulinger S.C."/>
        </authorList>
    </citation>
    <scope>NUCLEOTIDE SEQUENCE [LARGE SCALE GENOMIC DNA]</scope>
    <source>
        <strain evidence="2 3">DSM 25653</strain>
    </source>
</reference>
<dbReference type="Pfam" id="PF20531">
    <property type="entry name" value="DUF6746"/>
    <property type="match status" value="1"/>
</dbReference>
<dbReference type="Proteomes" id="UP001138768">
    <property type="component" value="Unassembled WGS sequence"/>
</dbReference>
<sequence length="128" mass="13934">MTMKSTPITLALFLTVSGSVAADELSPDGRPHFSGKDADSVKEAFHHFEEGNEKLEKYLKGDSIEGADLAHVHELTYTLENAIAKMQAALARLATSLEEVHLASERGDADVVLESGREYLSIADQFDD</sequence>
<name>A0A9X0WD28_9GAMM</name>
<gene>
    <name evidence="2" type="ORF">CKO42_22710</name>
</gene>
<protein>
    <submittedName>
        <fullName evidence="2">Uncharacterized protein</fullName>
    </submittedName>
</protein>
<dbReference type="InterPro" id="IPR046634">
    <property type="entry name" value="DUF6746"/>
</dbReference>
<accession>A0A9X0WD28</accession>
<comment type="caution">
    <text evidence="2">The sequence shown here is derived from an EMBL/GenBank/DDBJ whole genome shotgun (WGS) entry which is preliminary data.</text>
</comment>
<keyword evidence="3" id="KW-1185">Reference proteome</keyword>
<dbReference type="EMBL" id="NRRY01000061">
    <property type="protein sequence ID" value="MBK1621176.1"/>
    <property type="molecule type" value="Genomic_DNA"/>
</dbReference>
<evidence type="ECO:0000256" key="1">
    <source>
        <dbReference type="SAM" id="SignalP"/>
    </source>
</evidence>
<dbReference type="AlphaFoldDB" id="A0A9X0WD28"/>
<dbReference type="RefSeq" id="WP_200249443.1">
    <property type="nucleotide sequence ID" value="NZ_NRRY01000061.1"/>
</dbReference>
<feature type="signal peptide" evidence="1">
    <location>
        <begin position="1"/>
        <end position="21"/>
    </location>
</feature>